<gene>
    <name evidence="1" type="ORF">ACFS6I_23580</name>
</gene>
<protein>
    <recommendedName>
        <fullName evidence="3">Lipoprotein</fullName>
    </recommendedName>
</protein>
<sequence length="271" mass="30531">MLKKLFIYFIVLWTGCALYSCQKGEIVEDQRQLARVAFKSYSGENLGIKKISIDGEFTNYDGPKDSYLFIFDKSKDTSVVIAFGNEDKIVLKQRLALKSGSNIFGVYPKSPLDPTLVVGKNPLEGAQSDATNYQIKILNYNKIISPNGEPVRLAIYSGTLVFDENTFEEKMVYAKEPILTTDLITDQIPDDFIKIPVAIPYYRATVLDKDSKPLLINGQQVFLFLRLAALGSDPIALIYLPQKDPDVIFEDDWVTFVDGLGFELSNVWLKK</sequence>
<dbReference type="EMBL" id="JBHUPE010000020">
    <property type="protein sequence ID" value="MFD2906925.1"/>
    <property type="molecule type" value="Genomic_DNA"/>
</dbReference>
<keyword evidence="2" id="KW-1185">Reference proteome</keyword>
<comment type="caution">
    <text evidence="1">The sequence shown here is derived from an EMBL/GenBank/DDBJ whole genome shotgun (WGS) entry which is preliminary data.</text>
</comment>
<dbReference type="PROSITE" id="PS51257">
    <property type="entry name" value="PROKAR_LIPOPROTEIN"/>
    <property type="match status" value="1"/>
</dbReference>
<evidence type="ECO:0000313" key="1">
    <source>
        <dbReference type="EMBL" id="MFD2906925.1"/>
    </source>
</evidence>
<evidence type="ECO:0000313" key="2">
    <source>
        <dbReference type="Proteomes" id="UP001597509"/>
    </source>
</evidence>
<reference evidence="2" key="1">
    <citation type="journal article" date="2019" name="Int. J. Syst. Evol. Microbiol.">
        <title>The Global Catalogue of Microorganisms (GCM) 10K type strain sequencing project: providing services to taxonomists for standard genome sequencing and annotation.</title>
        <authorList>
            <consortium name="The Broad Institute Genomics Platform"/>
            <consortium name="The Broad Institute Genome Sequencing Center for Infectious Disease"/>
            <person name="Wu L."/>
            <person name="Ma J."/>
        </authorList>
    </citation>
    <scope>NUCLEOTIDE SEQUENCE [LARGE SCALE GENOMIC DNA]</scope>
    <source>
        <strain evidence="2">KCTC 22209</strain>
    </source>
</reference>
<evidence type="ECO:0008006" key="3">
    <source>
        <dbReference type="Google" id="ProtNLM"/>
    </source>
</evidence>
<dbReference type="Proteomes" id="UP001597509">
    <property type="component" value="Unassembled WGS sequence"/>
</dbReference>
<name>A0ABW5Z2Z5_9SPHI</name>
<organism evidence="1 2">
    <name type="scientific">Sphingobacterium anhuiense</name>
    <dbReference type="NCBI Taxonomy" id="493780"/>
    <lineage>
        <taxon>Bacteria</taxon>
        <taxon>Pseudomonadati</taxon>
        <taxon>Bacteroidota</taxon>
        <taxon>Sphingobacteriia</taxon>
        <taxon>Sphingobacteriales</taxon>
        <taxon>Sphingobacteriaceae</taxon>
        <taxon>Sphingobacterium</taxon>
    </lineage>
</organism>
<dbReference type="RefSeq" id="WP_380924220.1">
    <property type="nucleotide sequence ID" value="NZ_JBHUPE010000020.1"/>
</dbReference>
<proteinExistence type="predicted"/>
<accession>A0ABW5Z2Z5</accession>